<proteinExistence type="predicted"/>
<dbReference type="PIRSF" id="PIRSF001522">
    <property type="entry name" value="Peptidase_A26"/>
    <property type="match status" value="1"/>
</dbReference>
<name>A0ABS5T8J8_9GAMM</name>
<evidence type="ECO:0000256" key="1">
    <source>
        <dbReference type="SAM" id="SignalP"/>
    </source>
</evidence>
<comment type="caution">
    <text evidence="2">The sequence shown here is derived from an EMBL/GenBank/DDBJ whole genome shotgun (WGS) entry which is preliminary data.</text>
</comment>
<sequence length="310" mass="34985">MRKIISVVIGVLGSGFLCGAYASDSRAFNEGNTTVDLGLGTLSGQTKERVYDPSSGHKDSQLNWRFKNAAIIKGGVEWQVLPQISLGASGWATLGKRGGVMNDYDWEDENQSSWTSKSYHPSTELNRANQFDLNMKYWFLNDDGTRLGAMLGYQQTRYRFSAYGGDYNYNNGQYVGELPSDLLAITYRQTFKTPYLGLLANYRYQRWEVGGSLKYSAWGKASDLDEHYLTDTTFVSKIDKQTFYSLSLSAGYYLTENAKLYLEGVWSRNLNKKGWSRYDDRDVGIQDAAYNSAGIENYSLMGSVGLRYTF</sequence>
<protein>
    <submittedName>
        <fullName evidence="2">Omptin family outer membrane protease</fullName>
    </submittedName>
</protein>
<dbReference type="InterPro" id="IPR020080">
    <property type="entry name" value="OM_adhesin/peptidase_omptin"/>
</dbReference>
<keyword evidence="2" id="KW-0645">Protease</keyword>
<dbReference type="SUPFAM" id="SSF69917">
    <property type="entry name" value="OMPT-like"/>
    <property type="match status" value="1"/>
</dbReference>
<dbReference type="InterPro" id="IPR053724">
    <property type="entry name" value="OMP_A26_sf"/>
</dbReference>
<dbReference type="InterPro" id="IPR000036">
    <property type="entry name" value="Peptidase_A26_omptin"/>
</dbReference>
<dbReference type="Proteomes" id="UP000786875">
    <property type="component" value="Unassembled WGS sequence"/>
</dbReference>
<dbReference type="PRINTS" id="PR00482">
    <property type="entry name" value="OMPTIN"/>
</dbReference>
<accession>A0ABS5T8J8</accession>
<organism evidence="2 3">
    <name type="scientific">Rosenbergiella australiborealis</name>
    <dbReference type="NCBI Taxonomy" id="1544696"/>
    <lineage>
        <taxon>Bacteria</taxon>
        <taxon>Pseudomonadati</taxon>
        <taxon>Pseudomonadota</taxon>
        <taxon>Gammaproteobacteria</taxon>
        <taxon>Enterobacterales</taxon>
        <taxon>Erwiniaceae</taxon>
        <taxon>Rosenbergiella</taxon>
    </lineage>
</organism>
<dbReference type="GO" id="GO:0008233">
    <property type="term" value="F:peptidase activity"/>
    <property type="evidence" value="ECO:0007669"/>
    <property type="project" value="UniProtKB-KW"/>
</dbReference>
<feature type="chain" id="PRO_5047016097" evidence="1">
    <location>
        <begin position="23"/>
        <end position="310"/>
    </location>
</feature>
<evidence type="ECO:0000313" key="3">
    <source>
        <dbReference type="Proteomes" id="UP000786875"/>
    </source>
</evidence>
<gene>
    <name evidence="2" type="ORF">HGT73_10320</name>
</gene>
<dbReference type="Gene3D" id="2.40.128.90">
    <property type="entry name" value="OMPT-like"/>
    <property type="match status" value="1"/>
</dbReference>
<keyword evidence="2" id="KW-0378">Hydrolase</keyword>
<dbReference type="RefSeq" id="WP_214214504.1">
    <property type="nucleotide sequence ID" value="NZ_JABBFO010000009.1"/>
</dbReference>
<dbReference type="GO" id="GO:0006508">
    <property type="term" value="P:proteolysis"/>
    <property type="evidence" value="ECO:0007669"/>
    <property type="project" value="UniProtKB-KW"/>
</dbReference>
<keyword evidence="1" id="KW-0732">Signal</keyword>
<dbReference type="EMBL" id="JABBFO010000009">
    <property type="protein sequence ID" value="MBT0727757.1"/>
    <property type="molecule type" value="Genomic_DNA"/>
</dbReference>
<feature type="signal peptide" evidence="1">
    <location>
        <begin position="1"/>
        <end position="22"/>
    </location>
</feature>
<evidence type="ECO:0000313" key="2">
    <source>
        <dbReference type="EMBL" id="MBT0727757.1"/>
    </source>
</evidence>
<dbReference type="Pfam" id="PF01278">
    <property type="entry name" value="Omptin"/>
    <property type="match status" value="1"/>
</dbReference>
<reference evidence="2 3" key="1">
    <citation type="submission" date="2020-04" db="EMBL/GenBank/DDBJ databases">
        <title>Genome sequencing of Rosenbergiella species.</title>
        <authorList>
            <person name="Alvarez-Perez S."/>
            <person name="Lievens B."/>
        </authorList>
    </citation>
    <scope>NUCLEOTIDE SEQUENCE [LARGE SCALE GENOMIC DNA]</scope>
    <source>
        <strain evidence="2 3">CdVSA20.1</strain>
    </source>
</reference>
<keyword evidence="3" id="KW-1185">Reference proteome</keyword>